<feature type="compositionally biased region" description="Low complexity" evidence="1">
    <location>
        <begin position="181"/>
        <end position="193"/>
    </location>
</feature>
<dbReference type="SMART" id="SM00740">
    <property type="entry name" value="PASTA"/>
    <property type="match status" value="2"/>
</dbReference>
<dbReference type="InterPro" id="IPR005543">
    <property type="entry name" value="PASTA_dom"/>
</dbReference>
<dbReference type="Gene3D" id="3.30.10.20">
    <property type="match status" value="1"/>
</dbReference>
<feature type="transmembrane region" description="Helical" evidence="2">
    <location>
        <begin position="131"/>
        <end position="153"/>
    </location>
</feature>
<sequence length="314" mass="32329">MSTITMTLSSPTVELKDGKGSLTASVTNGAPGPERVVLGAFPGTGSAGTGSAATPTFTTVPNPLRTLAAGATEQYLVNFDTTGAAPGSYPVKLIAYSADDAPEDYADQAHVVTLTVAQPAESPKPKPGFPWLWVVVGGVVLLAAIGGVVWFLLKDVTVPDVVGKSQTDAVQILKDAGFSSTTTETESSATEGSVVTQNPEANKAAGRGSNVNLEIATPVKAVVPAVLGMRIEDARTAFQGAKIQLDFTQGSACTASPPGFIQSCVVTGVNPDVGSKVNINALVLVRTELRSRIIIEPNPINICKTNPQICAIKQ</sequence>
<evidence type="ECO:0000313" key="5">
    <source>
        <dbReference type="Proteomes" id="UP000295511"/>
    </source>
</evidence>
<evidence type="ECO:0000256" key="1">
    <source>
        <dbReference type="SAM" id="MobiDB-lite"/>
    </source>
</evidence>
<evidence type="ECO:0000259" key="3">
    <source>
        <dbReference type="PROSITE" id="PS51178"/>
    </source>
</evidence>
<accession>A0A4R5KGL4</accession>
<keyword evidence="2" id="KW-0812">Transmembrane</keyword>
<feature type="domain" description="PASTA" evidence="3">
    <location>
        <begin position="154"/>
        <end position="217"/>
    </location>
</feature>
<organism evidence="4 5">
    <name type="scientific">Arthrobacter terricola</name>
    <dbReference type="NCBI Taxonomy" id="2547396"/>
    <lineage>
        <taxon>Bacteria</taxon>
        <taxon>Bacillati</taxon>
        <taxon>Actinomycetota</taxon>
        <taxon>Actinomycetes</taxon>
        <taxon>Micrococcales</taxon>
        <taxon>Micrococcaceae</taxon>
        <taxon>Arthrobacter</taxon>
    </lineage>
</organism>
<dbReference type="OrthoDB" id="4921611at2"/>
<evidence type="ECO:0000256" key="2">
    <source>
        <dbReference type="SAM" id="Phobius"/>
    </source>
</evidence>
<evidence type="ECO:0000313" key="4">
    <source>
        <dbReference type="EMBL" id="TDF94569.1"/>
    </source>
</evidence>
<dbReference type="EMBL" id="SMRU01000015">
    <property type="protein sequence ID" value="TDF94569.1"/>
    <property type="molecule type" value="Genomic_DNA"/>
</dbReference>
<dbReference type="SUPFAM" id="SSF54184">
    <property type="entry name" value="Penicillin-binding protein 2x (pbp-2x), c-terminal domain"/>
    <property type="match status" value="1"/>
</dbReference>
<dbReference type="PROSITE" id="PS51178">
    <property type="entry name" value="PASTA"/>
    <property type="match status" value="1"/>
</dbReference>
<comment type="caution">
    <text evidence="4">The sequence shown here is derived from an EMBL/GenBank/DDBJ whole genome shotgun (WGS) entry which is preliminary data.</text>
</comment>
<name>A0A4R5KGL4_9MICC</name>
<protein>
    <submittedName>
        <fullName evidence="4">PASTA domain-containing protein</fullName>
    </submittedName>
</protein>
<dbReference type="Proteomes" id="UP000295511">
    <property type="component" value="Unassembled WGS sequence"/>
</dbReference>
<feature type="region of interest" description="Disordered" evidence="1">
    <location>
        <begin position="181"/>
        <end position="205"/>
    </location>
</feature>
<keyword evidence="2" id="KW-0472">Membrane</keyword>
<keyword evidence="2" id="KW-1133">Transmembrane helix</keyword>
<keyword evidence="5" id="KW-1185">Reference proteome</keyword>
<dbReference type="RefSeq" id="WP_133204764.1">
    <property type="nucleotide sequence ID" value="NZ_SMRU01000015.1"/>
</dbReference>
<dbReference type="AlphaFoldDB" id="A0A4R5KGL4"/>
<dbReference type="Pfam" id="PF03793">
    <property type="entry name" value="PASTA"/>
    <property type="match status" value="1"/>
</dbReference>
<dbReference type="CDD" id="cd06577">
    <property type="entry name" value="PASTA_pknB"/>
    <property type="match status" value="1"/>
</dbReference>
<reference evidence="4 5" key="1">
    <citation type="submission" date="2019-03" db="EMBL/GenBank/DDBJ databases">
        <title>Whole genome sequence of Arthrobacter sp JH1-1.</title>
        <authorList>
            <person name="Trinh H.N."/>
        </authorList>
    </citation>
    <scope>NUCLEOTIDE SEQUENCE [LARGE SCALE GENOMIC DNA]</scope>
    <source>
        <strain evidence="4 5">JH1-1</strain>
    </source>
</reference>
<gene>
    <name evidence="4" type="ORF">E1809_13535</name>
</gene>
<proteinExistence type="predicted"/>